<keyword evidence="1" id="KW-0472">Membrane</keyword>
<dbReference type="RefSeq" id="WP_189041393.1">
    <property type="nucleotide sequence ID" value="NZ_BMNB01000004.1"/>
</dbReference>
<dbReference type="Proteomes" id="UP000608890">
    <property type="component" value="Unassembled WGS sequence"/>
</dbReference>
<dbReference type="EMBL" id="BMNB01000004">
    <property type="protein sequence ID" value="GGM29007.1"/>
    <property type="molecule type" value="Genomic_DNA"/>
</dbReference>
<accession>A0A917WSW8</accession>
<dbReference type="AlphaFoldDB" id="A0A917WSW8"/>
<comment type="caution">
    <text evidence="2">The sequence shown here is derived from an EMBL/GenBank/DDBJ whole genome shotgun (WGS) entry which is preliminary data.</text>
</comment>
<keyword evidence="1" id="KW-0812">Transmembrane</keyword>
<organism evidence="2 3">
    <name type="scientific">Micromonospora sonchi</name>
    <dbReference type="NCBI Taxonomy" id="1763543"/>
    <lineage>
        <taxon>Bacteria</taxon>
        <taxon>Bacillati</taxon>
        <taxon>Actinomycetota</taxon>
        <taxon>Actinomycetes</taxon>
        <taxon>Micromonosporales</taxon>
        <taxon>Micromonosporaceae</taxon>
        <taxon>Micromonospora</taxon>
    </lineage>
</organism>
<feature type="transmembrane region" description="Helical" evidence="1">
    <location>
        <begin position="36"/>
        <end position="53"/>
    </location>
</feature>
<keyword evidence="1" id="KW-1133">Transmembrane helix</keyword>
<evidence type="ECO:0000313" key="3">
    <source>
        <dbReference type="Proteomes" id="UP000608890"/>
    </source>
</evidence>
<sequence>MPRALALLTLVHLTLTDRIHRLRESKDRGSETTEKVLWIAFLVLLVAAVYAIFQSKIITKITGITL</sequence>
<keyword evidence="3" id="KW-1185">Reference proteome</keyword>
<gene>
    <name evidence="2" type="ORF">GCM10011608_12150</name>
</gene>
<name>A0A917WSW8_9ACTN</name>
<protein>
    <submittedName>
        <fullName evidence="2">Uncharacterized protein</fullName>
    </submittedName>
</protein>
<proteinExistence type="predicted"/>
<reference evidence="2" key="1">
    <citation type="journal article" date="2014" name="Int. J. Syst. Evol. Microbiol.">
        <title>Complete genome sequence of Corynebacterium casei LMG S-19264T (=DSM 44701T), isolated from a smear-ripened cheese.</title>
        <authorList>
            <consortium name="US DOE Joint Genome Institute (JGI-PGF)"/>
            <person name="Walter F."/>
            <person name="Albersmeier A."/>
            <person name="Kalinowski J."/>
            <person name="Ruckert C."/>
        </authorList>
    </citation>
    <scope>NUCLEOTIDE SEQUENCE</scope>
    <source>
        <strain evidence="2">CGMCC 4.7312</strain>
    </source>
</reference>
<evidence type="ECO:0000313" key="2">
    <source>
        <dbReference type="EMBL" id="GGM29007.1"/>
    </source>
</evidence>
<reference evidence="2" key="2">
    <citation type="submission" date="2020-09" db="EMBL/GenBank/DDBJ databases">
        <authorList>
            <person name="Sun Q."/>
            <person name="Zhou Y."/>
        </authorList>
    </citation>
    <scope>NUCLEOTIDE SEQUENCE</scope>
    <source>
        <strain evidence="2">CGMCC 4.7312</strain>
    </source>
</reference>
<evidence type="ECO:0000256" key="1">
    <source>
        <dbReference type="SAM" id="Phobius"/>
    </source>
</evidence>